<dbReference type="EMBL" id="JAUIQD010000004">
    <property type="protein sequence ID" value="KAK3352452.1"/>
    <property type="molecule type" value="Genomic_DNA"/>
</dbReference>
<dbReference type="PANTHER" id="PTHR35596">
    <property type="entry name" value="DUF2263 DOMAIN-CONTAINING PROTEIN"/>
    <property type="match status" value="1"/>
</dbReference>
<comment type="caution">
    <text evidence="2">The sequence shown here is derived from an EMBL/GenBank/DDBJ whole genome shotgun (WGS) entry which is preliminary data.</text>
</comment>
<dbReference type="AlphaFoldDB" id="A0AAJ0HHF6"/>
<sequence length="330" mass="35309">MRNQAYINRKKALADIAKETIATTPIIAAELPHLEVTLSEPVSLSALPPLNSSSCPRFTLPTNLGEHGTPIRVLNQDSFDAALAMPSTLLDNPPANLDTRATSAHHLAHLQSSAHAPANLDPATAPRVAVLNMASEKNPGGGWTRGSSAQEEALCYRSTLAASLHKRLYPIAERAGLYTRDVVVFRGAMGEGHGLLVPGTEAAKLPVASVLSVAGIRRPEVMVEGGESPGKGGARRVVFAAAGARDLTKDKMRLCLRMAAARGHTMLVLGALGCGAFRNPPEEVAACWFEVLSEPEFAGGWFKEIWFAVYDRKNEGNFETFQRVLDGKTI</sequence>
<evidence type="ECO:0000313" key="2">
    <source>
        <dbReference type="EMBL" id="KAK3352452.1"/>
    </source>
</evidence>
<dbReference type="Pfam" id="PF10021">
    <property type="entry name" value="PARG_cat_microb"/>
    <property type="match status" value="1"/>
</dbReference>
<reference evidence="2" key="2">
    <citation type="submission" date="2023-06" db="EMBL/GenBank/DDBJ databases">
        <authorList>
            <consortium name="Lawrence Berkeley National Laboratory"/>
            <person name="Haridas S."/>
            <person name="Hensen N."/>
            <person name="Bonometti L."/>
            <person name="Westerberg I."/>
            <person name="Brannstrom I.O."/>
            <person name="Guillou S."/>
            <person name="Cros-Aarteil S."/>
            <person name="Calhoun S."/>
            <person name="Kuo A."/>
            <person name="Mondo S."/>
            <person name="Pangilinan J."/>
            <person name="Riley R."/>
            <person name="Labutti K."/>
            <person name="Andreopoulos B."/>
            <person name="Lipzen A."/>
            <person name="Chen C."/>
            <person name="Yanf M."/>
            <person name="Daum C."/>
            <person name="Ng V."/>
            <person name="Clum A."/>
            <person name="Steindorff A."/>
            <person name="Ohm R."/>
            <person name="Martin F."/>
            <person name="Silar P."/>
            <person name="Natvig D."/>
            <person name="Lalanne C."/>
            <person name="Gautier V."/>
            <person name="Ament-Velasquez S.L."/>
            <person name="Kruys A."/>
            <person name="Hutchinson M.I."/>
            <person name="Powell A.J."/>
            <person name="Barry K."/>
            <person name="Miller A.N."/>
            <person name="Grigoriev I.V."/>
            <person name="Debuchy R."/>
            <person name="Gladieux P."/>
            <person name="Thoren M.H."/>
            <person name="Johannesson H."/>
        </authorList>
    </citation>
    <scope>NUCLEOTIDE SEQUENCE</scope>
    <source>
        <strain evidence="2">CBS 955.72</strain>
    </source>
</reference>
<reference evidence="2" key="1">
    <citation type="journal article" date="2023" name="Mol. Phylogenet. Evol.">
        <title>Genome-scale phylogeny and comparative genomics of the fungal order Sordariales.</title>
        <authorList>
            <person name="Hensen N."/>
            <person name="Bonometti L."/>
            <person name="Westerberg I."/>
            <person name="Brannstrom I.O."/>
            <person name="Guillou S."/>
            <person name="Cros-Aarteil S."/>
            <person name="Calhoun S."/>
            <person name="Haridas S."/>
            <person name="Kuo A."/>
            <person name="Mondo S."/>
            <person name="Pangilinan J."/>
            <person name="Riley R."/>
            <person name="LaButti K."/>
            <person name="Andreopoulos B."/>
            <person name="Lipzen A."/>
            <person name="Chen C."/>
            <person name="Yan M."/>
            <person name="Daum C."/>
            <person name="Ng V."/>
            <person name="Clum A."/>
            <person name="Steindorff A."/>
            <person name="Ohm R.A."/>
            <person name="Martin F."/>
            <person name="Silar P."/>
            <person name="Natvig D.O."/>
            <person name="Lalanne C."/>
            <person name="Gautier V."/>
            <person name="Ament-Velasquez S.L."/>
            <person name="Kruys A."/>
            <person name="Hutchinson M.I."/>
            <person name="Powell A.J."/>
            <person name="Barry K."/>
            <person name="Miller A.N."/>
            <person name="Grigoriev I.V."/>
            <person name="Debuchy R."/>
            <person name="Gladieux P."/>
            <person name="Hiltunen Thoren M."/>
            <person name="Johannesson H."/>
        </authorList>
    </citation>
    <scope>NUCLEOTIDE SEQUENCE</scope>
    <source>
        <strain evidence="2">CBS 955.72</strain>
    </source>
</reference>
<dbReference type="SUPFAM" id="SSF52949">
    <property type="entry name" value="Macro domain-like"/>
    <property type="match status" value="1"/>
</dbReference>
<proteinExistence type="predicted"/>
<organism evidence="2 3">
    <name type="scientific">Lasiosphaeria hispida</name>
    <dbReference type="NCBI Taxonomy" id="260671"/>
    <lineage>
        <taxon>Eukaryota</taxon>
        <taxon>Fungi</taxon>
        <taxon>Dikarya</taxon>
        <taxon>Ascomycota</taxon>
        <taxon>Pezizomycotina</taxon>
        <taxon>Sordariomycetes</taxon>
        <taxon>Sordariomycetidae</taxon>
        <taxon>Sordariales</taxon>
        <taxon>Lasiosphaeriaceae</taxon>
        <taxon>Lasiosphaeria</taxon>
    </lineage>
</organism>
<dbReference type="NCBIfam" id="TIGR02452">
    <property type="entry name" value="TIGR02452 family protein"/>
    <property type="match status" value="1"/>
</dbReference>
<dbReference type="Proteomes" id="UP001275084">
    <property type="component" value="Unassembled WGS sequence"/>
</dbReference>
<evidence type="ECO:0000313" key="3">
    <source>
        <dbReference type="Proteomes" id="UP001275084"/>
    </source>
</evidence>
<gene>
    <name evidence="2" type="ORF">B0T25DRAFT_590369</name>
</gene>
<dbReference type="Gene3D" id="3.40.220.10">
    <property type="entry name" value="Leucine Aminopeptidase, subunit E, domain 1"/>
    <property type="match status" value="1"/>
</dbReference>
<dbReference type="InterPro" id="IPR019261">
    <property type="entry name" value="PARG_cat_microbial"/>
</dbReference>
<evidence type="ECO:0000259" key="1">
    <source>
        <dbReference type="Pfam" id="PF10021"/>
    </source>
</evidence>
<dbReference type="InterPro" id="IPR012664">
    <property type="entry name" value="CHP02452"/>
</dbReference>
<keyword evidence="3" id="KW-1185">Reference proteome</keyword>
<dbReference type="InterPro" id="IPR043472">
    <property type="entry name" value="Macro_dom-like"/>
</dbReference>
<dbReference type="PANTHER" id="PTHR35596:SF1">
    <property type="entry name" value="MICROBIAL-TYPE PARG CATALYTIC DOMAIN-CONTAINING PROTEIN"/>
    <property type="match status" value="1"/>
</dbReference>
<name>A0AAJ0HHF6_9PEZI</name>
<accession>A0AAJ0HHF6</accession>
<feature type="domain" description="Microbial-type PARG catalytic" evidence="1">
    <location>
        <begin position="116"/>
        <end position="182"/>
    </location>
</feature>
<protein>
    <recommendedName>
        <fullName evidence="1">Microbial-type PARG catalytic domain-containing protein</fullName>
    </recommendedName>
</protein>